<comment type="caution">
    <text evidence="1">The sequence shown here is derived from an EMBL/GenBank/DDBJ whole genome shotgun (WGS) entry which is preliminary data.</text>
</comment>
<organism evidence="1 2">
    <name type="scientific">Segatella buccae ATCC 33574</name>
    <dbReference type="NCBI Taxonomy" id="873513"/>
    <lineage>
        <taxon>Bacteria</taxon>
        <taxon>Pseudomonadati</taxon>
        <taxon>Bacteroidota</taxon>
        <taxon>Bacteroidia</taxon>
        <taxon>Bacteroidales</taxon>
        <taxon>Prevotellaceae</taxon>
        <taxon>Segatella</taxon>
    </lineage>
</organism>
<accession>E6K5C9</accession>
<dbReference type="EMBL" id="AEPD01000017">
    <property type="protein sequence ID" value="EFU31257.1"/>
    <property type="molecule type" value="Genomic_DNA"/>
</dbReference>
<proteinExistence type="predicted"/>
<keyword evidence="2" id="KW-1185">Reference proteome</keyword>
<reference evidence="1 2" key="1">
    <citation type="submission" date="2010-10" db="EMBL/GenBank/DDBJ databases">
        <authorList>
            <person name="Muzny D."/>
            <person name="Qin X."/>
            <person name="Deng J."/>
            <person name="Jiang H."/>
            <person name="Liu Y."/>
            <person name="Qu J."/>
            <person name="Song X.-Z."/>
            <person name="Zhang L."/>
            <person name="Thornton R."/>
            <person name="Coyle M."/>
            <person name="Francisco L."/>
            <person name="Jackson L."/>
            <person name="Javaid M."/>
            <person name="Korchina V."/>
            <person name="Kovar C."/>
            <person name="Mata R."/>
            <person name="Mathew T."/>
            <person name="Ngo R."/>
            <person name="Nguyen L."/>
            <person name="Nguyen N."/>
            <person name="Okwuonu G."/>
            <person name="Ongeri F."/>
            <person name="Pham C."/>
            <person name="Simmons D."/>
            <person name="Wilczek-Boney K."/>
            <person name="Hale W."/>
            <person name="Jakkamsetti A."/>
            <person name="Pham P."/>
            <person name="Ruth R."/>
            <person name="San Lucas F."/>
            <person name="Warren J."/>
            <person name="Zhang J."/>
            <person name="Zhao Z."/>
            <person name="Zhou C."/>
            <person name="Zhu D."/>
            <person name="Lee S."/>
            <person name="Bess C."/>
            <person name="Blankenburg K."/>
            <person name="Forbes L."/>
            <person name="Fu Q."/>
            <person name="Gubbala S."/>
            <person name="Hirani K."/>
            <person name="Jayaseelan J.C."/>
            <person name="Lara F."/>
            <person name="Munidasa M."/>
            <person name="Palculict T."/>
            <person name="Patil S."/>
            <person name="Pu L.-L."/>
            <person name="Saada N."/>
            <person name="Tang L."/>
            <person name="Weissenberger G."/>
            <person name="Zhu Y."/>
            <person name="Hemphill L."/>
            <person name="Shang Y."/>
            <person name="Youmans B."/>
            <person name="Ayvaz T."/>
            <person name="Ross M."/>
            <person name="Santibanez J."/>
            <person name="Aqrawi P."/>
            <person name="Gross S."/>
            <person name="Joshi V."/>
            <person name="Fowler G."/>
            <person name="Nazareth L."/>
            <person name="Reid J."/>
            <person name="Worley K."/>
            <person name="Petrosino J."/>
            <person name="Highlander S."/>
            <person name="Gibbs R."/>
        </authorList>
    </citation>
    <scope>NUCLEOTIDE SEQUENCE [LARGE SCALE GENOMIC DNA]</scope>
    <source>
        <strain evidence="1 2">ATCC 33574</strain>
    </source>
</reference>
<dbReference type="Proteomes" id="UP000003112">
    <property type="component" value="Unassembled WGS sequence"/>
</dbReference>
<sequence length="179" mass="19676">MLINSKIYINLHIKYTNNEILPTKSRKYVKAVSFPDCNTSRLATGCPGSGAKPLHGPRMALAPLVHGLCTDGARAMHQFNTTQTAARRSLQAAAEPLKRQDRSSQSSFHVGYGEQRMAQTGERRGIQPAECQTAKLRLLITTTAVSLPPLQLPLQPLQLPLQPFISPLPHDFPLKTCVI</sequence>
<name>E6K5C9_9BACT</name>
<protein>
    <submittedName>
        <fullName evidence="1">Uncharacterized protein</fullName>
    </submittedName>
</protein>
<dbReference type="HOGENOM" id="CLU_1502163_0_0_10"/>
<evidence type="ECO:0000313" key="1">
    <source>
        <dbReference type="EMBL" id="EFU31257.1"/>
    </source>
</evidence>
<evidence type="ECO:0000313" key="2">
    <source>
        <dbReference type="Proteomes" id="UP000003112"/>
    </source>
</evidence>
<dbReference type="AlphaFoldDB" id="E6K5C9"/>
<gene>
    <name evidence="1" type="ORF">HMPREF6485_0973</name>
</gene>